<keyword evidence="2 9" id="KW-1003">Cell membrane</keyword>
<keyword evidence="8 9" id="KW-0472">Membrane</keyword>
<gene>
    <name evidence="9" type="primary">kdpA</name>
    <name evidence="10" type="ORF">BKA03_002832</name>
</gene>
<keyword evidence="5 9" id="KW-0630">Potassium</keyword>
<comment type="subunit">
    <text evidence="9">The system is composed of three essential subunits: KdpA, KdpB and KdpC.</text>
</comment>
<dbReference type="GO" id="GO:0008556">
    <property type="term" value="F:P-type potassium transmembrane transporter activity"/>
    <property type="evidence" value="ECO:0007669"/>
    <property type="project" value="InterPro"/>
</dbReference>
<dbReference type="AlphaFoldDB" id="A0A7Y9ZEE6"/>
<feature type="transmembrane region" description="Helical" evidence="9">
    <location>
        <begin position="476"/>
        <end position="503"/>
    </location>
</feature>
<dbReference type="Proteomes" id="UP000547973">
    <property type="component" value="Unassembled WGS sequence"/>
</dbReference>
<dbReference type="InterPro" id="IPR004623">
    <property type="entry name" value="KdpA"/>
</dbReference>
<comment type="function">
    <text evidence="9">Part of the high-affinity ATP-driven potassium transport (or Kdp) system, which catalyzes the hydrolysis of ATP coupled with the electrogenic transport of potassium into the cytoplasm. This subunit binds the extracellular potassium ions and delivers the ions to the membrane domain of KdpB through an intramembrane tunnel.</text>
</comment>
<feature type="transmembrane region" description="Helical" evidence="9">
    <location>
        <begin position="523"/>
        <end position="545"/>
    </location>
</feature>
<keyword evidence="11" id="KW-1185">Reference proteome</keyword>
<feature type="transmembrane region" description="Helical" evidence="9">
    <location>
        <begin position="244"/>
        <end position="265"/>
    </location>
</feature>
<dbReference type="OrthoDB" id="9763796at2"/>
<sequence>MLALGQIGLLVIVLALVQWPLGNALAAAATGTRHTRVERAVYRVVGVNPESRQSWKSYAIALMAFSVAGVAVLMSLLMLNRHLPLSQGTPGMAWAGALNTAVSFVTNTNWQWYSGETTLGYAVQAGGLTVQNFLSAAVGIAVAFALARAFAAHRADGVGNFWVDITRVTTRILVPLSVGATLLFLGGGVIDNLNGPRVVTTLAGASQTIPGGPVATQEAIKQIGTNGGGFFNANASHPFENPTAWTNLLSIALLLAIPFALPRALGIILGSKRQGHAILAAMASLWVATVGLLTWAEFAGKGAAPALAGAAMEGKETRFGLAASALYAASTTATSTGSVNASHDSLTAPGSLTAIGSMLLGEIAPGGVGSGLYGMLVIAVLAVFLAGLMVGRTPELYGKKIGSREMSLVAVYTVVTPALVLGGTALTLGVKSLKDAAVTQPGLHGVTSVLYAYASAANNNGSAFGSFAAGGTWQDLLLAVAMFAGRFVPILLVLALAGALAAAPRIPVGAGTLRSDTPLFTTLLVGVAPIIALVAYAPVLALGPLGEALQ</sequence>
<keyword evidence="4 9" id="KW-0812">Transmembrane</keyword>
<dbReference type="Pfam" id="PF03814">
    <property type="entry name" value="KdpA"/>
    <property type="match status" value="1"/>
</dbReference>
<dbReference type="NCBIfam" id="TIGR00680">
    <property type="entry name" value="kdpA"/>
    <property type="match status" value="1"/>
</dbReference>
<protein>
    <recommendedName>
        <fullName evidence="9">Potassium-transporting ATPase potassium-binding subunit</fullName>
    </recommendedName>
    <alternativeName>
        <fullName evidence="9">ATP phosphohydrolase [potassium-transporting] A chain</fullName>
    </alternativeName>
    <alternativeName>
        <fullName evidence="9">Potassium-binding and translocating subunit A</fullName>
    </alternativeName>
    <alternativeName>
        <fullName evidence="9">Potassium-translocating ATPase A chain</fullName>
    </alternativeName>
</protein>
<evidence type="ECO:0000256" key="7">
    <source>
        <dbReference type="ARBA" id="ARBA00023065"/>
    </source>
</evidence>
<dbReference type="EMBL" id="JACBZO010000001">
    <property type="protein sequence ID" value="NYI42713.1"/>
    <property type="molecule type" value="Genomic_DNA"/>
</dbReference>
<feature type="transmembrane region" description="Helical" evidence="9">
    <location>
        <begin position="277"/>
        <end position="296"/>
    </location>
</feature>
<keyword evidence="1 9" id="KW-0813">Transport</keyword>
<comment type="similarity">
    <text evidence="9">Belongs to the KdpA family.</text>
</comment>
<evidence type="ECO:0000256" key="5">
    <source>
        <dbReference type="ARBA" id="ARBA00022958"/>
    </source>
</evidence>
<name>A0A7Y9ZEE6_9MICO</name>
<keyword evidence="7 9" id="KW-0406">Ion transport</keyword>
<feature type="transmembrane region" description="Helical" evidence="9">
    <location>
        <begin position="91"/>
        <end position="113"/>
    </location>
</feature>
<evidence type="ECO:0000256" key="8">
    <source>
        <dbReference type="ARBA" id="ARBA00023136"/>
    </source>
</evidence>
<feature type="transmembrane region" description="Helical" evidence="9">
    <location>
        <begin position="409"/>
        <end position="430"/>
    </location>
</feature>
<evidence type="ECO:0000256" key="4">
    <source>
        <dbReference type="ARBA" id="ARBA00022692"/>
    </source>
</evidence>
<accession>A0A7Y9ZEE6</accession>
<comment type="subcellular location">
    <subcellularLocation>
        <location evidence="9">Cell membrane</location>
        <topology evidence="9">Multi-pass membrane protein</topology>
    </subcellularLocation>
</comment>
<feature type="transmembrane region" description="Helical" evidence="9">
    <location>
        <begin position="172"/>
        <end position="190"/>
    </location>
</feature>
<comment type="caution">
    <text evidence="10">The sequence shown here is derived from an EMBL/GenBank/DDBJ whole genome shotgun (WGS) entry which is preliminary data.</text>
</comment>
<feature type="transmembrane region" description="Helical" evidence="9">
    <location>
        <begin position="58"/>
        <end position="79"/>
    </location>
</feature>
<reference evidence="10 11" key="1">
    <citation type="submission" date="2020-07" db="EMBL/GenBank/DDBJ databases">
        <title>Sequencing the genomes of 1000 actinobacteria strains.</title>
        <authorList>
            <person name="Klenk H.-P."/>
        </authorList>
    </citation>
    <scope>NUCLEOTIDE SEQUENCE [LARGE SCALE GENOMIC DNA]</scope>
    <source>
        <strain evidence="10 11">DSM 19970</strain>
    </source>
</reference>
<evidence type="ECO:0000256" key="3">
    <source>
        <dbReference type="ARBA" id="ARBA00022538"/>
    </source>
</evidence>
<feature type="transmembrane region" description="Helical" evidence="9">
    <location>
        <begin position="133"/>
        <end position="151"/>
    </location>
</feature>
<proteinExistence type="inferred from homology"/>
<organism evidence="10 11">
    <name type="scientific">Demequina lutea</name>
    <dbReference type="NCBI Taxonomy" id="431489"/>
    <lineage>
        <taxon>Bacteria</taxon>
        <taxon>Bacillati</taxon>
        <taxon>Actinomycetota</taxon>
        <taxon>Actinomycetes</taxon>
        <taxon>Micrococcales</taxon>
        <taxon>Demequinaceae</taxon>
        <taxon>Demequina</taxon>
    </lineage>
</organism>
<evidence type="ECO:0000256" key="9">
    <source>
        <dbReference type="HAMAP-Rule" id="MF_00275"/>
    </source>
</evidence>
<keyword evidence="6 9" id="KW-1133">Transmembrane helix</keyword>
<evidence type="ECO:0000313" key="10">
    <source>
        <dbReference type="EMBL" id="NYI42713.1"/>
    </source>
</evidence>
<dbReference type="RefSeq" id="WP_062075172.1">
    <property type="nucleotide sequence ID" value="NZ_BBRC01000006.1"/>
</dbReference>
<evidence type="ECO:0000256" key="1">
    <source>
        <dbReference type="ARBA" id="ARBA00022448"/>
    </source>
</evidence>
<dbReference type="PIRSF" id="PIRSF001294">
    <property type="entry name" value="K_ATPaseA"/>
    <property type="match status" value="1"/>
</dbReference>
<evidence type="ECO:0000256" key="2">
    <source>
        <dbReference type="ARBA" id="ARBA00022475"/>
    </source>
</evidence>
<feature type="transmembrane region" description="Helical" evidence="9">
    <location>
        <begin position="368"/>
        <end position="388"/>
    </location>
</feature>
<dbReference type="PANTHER" id="PTHR30607:SF2">
    <property type="entry name" value="POTASSIUM-TRANSPORTING ATPASE POTASSIUM-BINDING SUBUNIT"/>
    <property type="match status" value="1"/>
</dbReference>
<evidence type="ECO:0000256" key="6">
    <source>
        <dbReference type="ARBA" id="ARBA00022989"/>
    </source>
</evidence>
<dbReference type="PANTHER" id="PTHR30607">
    <property type="entry name" value="POTASSIUM-TRANSPORTING ATPASE A CHAIN"/>
    <property type="match status" value="1"/>
</dbReference>
<dbReference type="GO" id="GO:0030955">
    <property type="term" value="F:potassium ion binding"/>
    <property type="evidence" value="ECO:0007669"/>
    <property type="project" value="UniProtKB-UniRule"/>
</dbReference>
<evidence type="ECO:0000313" key="11">
    <source>
        <dbReference type="Proteomes" id="UP000547973"/>
    </source>
</evidence>
<dbReference type="HAMAP" id="MF_00275">
    <property type="entry name" value="KdpA"/>
    <property type="match status" value="1"/>
</dbReference>
<keyword evidence="3 9" id="KW-0633">Potassium transport</keyword>
<dbReference type="GO" id="GO:0005886">
    <property type="term" value="C:plasma membrane"/>
    <property type="evidence" value="ECO:0007669"/>
    <property type="project" value="UniProtKB-SubCell"/>
</dbReference>